<dbReference type="PRINTS" id="PR00320">
    <property type="entry name" value="GPROTEINBRPT"/>
</dbReference>
<evidence type="ECO:0000256" key="7">
    <source>
        <dbReference type="ARBA" id="ARBA00022927"/>
    </source>
</evidence>
<organism evidence="14 15">
    <name type="scientific">Sphenodon punctatus</name>
    <name type="common">Tuatara</name>
    <name type="synonym">Hatteria punctata</name>
    <dbReference type="NCBI Taxonomy" id="8508"/>
    <lineage>
        <taxon>Eukaryota</taxon>
        <taxon>Metazoa</taxon>
        <taxon>Chordata</taxon>
        <taxon>Craniata</taxon>
        <taxon>Vertebrata</taxon>
        <taxon>Euteleostomi</taxon>
        <taxon>Lepidosauria</taxon>
        <taxon>Sphenodontia</taxon>
        <taxon>Sphenodontidae</taxon>
        <taxon>Sphenodon</taxon>
    </lineage>
</organism>
<gene>
    <name evidence="14" type="primary">ATG16L2</name>
</gene>
<evidence type="ECO:0000256" key="12">
    <source>
        <dbReference type="ARBA" id="ARBA00082487"/>
    </source>
</evidence>
<comment type="subcellular location">
    <subcellularLocation>
        <location evidence="1">Cytoplasm</location>
        <location evidence="1">Cytosol</location>
    </subcellularLocation>
</comment>
<dbReference type="GO" id="GO:0005654">
    <property type="term" value="C:nucleoplasm"/>
    <property type="evidence" value="ECO:0007669"/>
    <property type="project" value="Ensembl"/>
</dbReference>
<feature type="repeat" description="WD" evidence="13">
    <location>
        <begin position="275"/>
        <end position="304"/>
    </location>
</feature>
<dbReference type="Proteomes" id="UP000694392">
    <property type="component" value="Unplaced"/>
</dbReference>
<evidence type="ECO:0000313" key="15">
    <source>
        <dbReference type="Proteomes" id="UP000694392"/>
    </source>
</evidence>
<dbReference type="SUPFAM" id="SSF50978">
    <property type="entry name" value="WD40 repeat-like"/>
    <property type="match status" value="1"/>
</dbReference>
<dbReference type="GO" id="GO:0034274">
    <property type="term" value="C:Atg12-Atg5-Atg16 complex"/>
    <property type="evidence" value="ECO:0007669"/>
    <property type="project" value="Ensembl"/>
</dbReference>
<dbReference type="Pfam" id="PF00400">
    <property type="entry name" value="WD40"/>
    <property type="match status" value="7"/>
</dbReference>
<name>A0A8D0LCY4_SPHPU</name>
<keyword evidence="15" id="KW-1185">Reference proteome</keyword>
<evidence type="ECO:0000256" key="10">
    <source>
        <dbReference type="ARBA" id="ARBA00068248"/>
    </source>
</evidence>
<evidence type="ECO:0000256" key="3">
    <source>
        <dbReference type="ARBA" id="ARBA00022448"/>
    </source>
</evidence>
<evidence type="ECO:0000256" key="9">
    <source>
        <dbReference type="ARBA" id="ARBA00053879"/>
    </source>
</evidence>
<reference evidence="14" key="2">
    <citation type="submission" date="2025-09" db="UniProtKB">
        <authorList>
            <consortium name="Ensembl"/>
        </authorList>
    </citation>
    <scope>IDENTIFICATION</scope>
</reference>
<evidence type="ECO:0000256" key="4">
    <source>
        <dbReference type="ARBA" id="ARBA00022490"/>
    </source>
</evidence>
<evidence type="ECO:0000256" key="6">
    <source>
        <dbReference type="ARBA" id="ARBA00022737"/>
    </source>
</evidence>
<dbReference type="Ensembl" id="ENSSPUT00000026350.1">
    <property type="protein sequence ID" value="ENSSPUP00000024687.1"/>
    <property type="gene ID" value="ENSSPUG00000018909.1"/>
</dbReference>
<feature type="repeat" description="WD" evidence="13">
    <location>
        <begin position="51"/>
        <end position="84"/>
    </location>
</feature>
<dbReference type="PANTHER" id="PTHR19878">
    <property type="entry name" value="AUTOPHAGY PROTEIN 16-LIKE"/>
    <property type="match status" value="1"/>
</dbReference>
<proteinExistence type="inferred from homology"/>
<dbReference type="PROSITE" id="PS50294">
    <property type="entry name" value="WD_REPEATS_REGION"/>
    <property type="match status" value="4"/>
</dbReference>
<feature type="repeat" description="WD" evidence="13">
    <location>
        <begin position="137"/>
        <end position="178"/>
    </location>
</feature>
<keyword evidence="3" id="KW-0813">Transport</keyword>
<dbReference type="PROSITE" id="PS50082">
    <property type="entry name" value="WD_REPEATS_2"/>
    <property type="match status" value="5"/>
</dbReference>
<protein>
    <recommendedName>
        <fullName evidence="10">Protein Atg16l2</fullName>
    </recommendedName>
    <alternativeName>
        <fullName evidence="11">APG16-like 2</fullName>
    </alternativeName>
    <alternativeName>
        <fullName evidence="12">Autophagy-related protein 16-2</fullName>
    </alternativeName>
</protein>
<dbReference type="InterPro" id="IPR001680">
    <property type="entry name" value="WD40_rpt"/>
</dbReference>
<dbReference type="PANTHER" id="PTHR19878:SF7">
    <property type="entry name" value="PROTEIN ATG16L2"/>
    <property type="match status" value="1"/>
</dbReference>
<dbReference type="InterPro" id="IPR019775">
    <property type="entry name" value="WD40_repeat_CS"/>
</dbReference>
<feature type="repeat" description="WD" evidence="13">
    <location>
        <begin position="306"/>
        <end position="338"/>
    </location>
</feature>
<dbReference type="CDD" id="cd00200">
    <property type="entry name" value="WD40"/>
    <property type="match status" value="1"/>
</dbReference>
<comment type="similarity">
    <text evidence="2">Belongs to the WD repeat ATG16 family.</text>
</comment>
<evidence type="ECO:0000256" key="11">
    <source>
        <dbReference type="ARBA" id="ARBA00076331"/>
    </source>
</evidence>
<accession>A0A8D0LCY4</accession>
<dbReference type="AlphaFoldDB" id="A0A8D0LCY4"/>
<evidence type="ECO:0000256" key="8">
    <source>
        <dbReference type="ARBA" id="ARBA00023054"/>
    </source>
</evidence>
<keyword evidence="5 13" id="KW-0853">WD repeat</keyword>
<dbReference type="SMART" id="SM00320">
    <property type="entry name" value="WD40"/>
    <property type="match status" value="7"/>
</dbReference>
<dbReference type="GO" id="GO:0005829">
    <property type="term" value="C:cytosol"/>
    <property type="evidence" value="ECO:0007669"/>
    <property type="project" value="UniProtKB-SubCell"/>
</dbReference>
<dbReference type="InterPro" id="IPR045160">
    <property type="entry name" value="ATG16"/>
</dbReference>
<reference evidence="14" key="1">
    <citation type="submission" date="2025-08" db="UniProtKB">
        <authorList>
            <consortium name="Ensembl"/>
        </authorList>
    </citation>
    <scope>IDENTIFICATION</scope>
</reference>
<evidence type="ECO:0000256" key="1">
    <source>
        <dbReference type="ARBA" id="ARBA00004514"/>
    </source>
</evidence>
<dbReference type="GeneTree" id="ENSGT00940000153936"/>
<sequence>MTFARCVDVFKGLMDYRSKRGNSISSTTDVQYRCTPHCAVASLPCRVSDTQEAHFSEVTAVRFSPNCNVLATGGADKLIKLWNMVGGRLECTQTLEGASGSITSLEFDPSGSQILAASYNNAAQLWKMGDCKSKETLTGHTDKVTAAKFRATRHQAVTGSRDRTVKEWDLGKGACSRTIEVFSYCNDVVCCENVIISGHHDKKIRFWDSRGPRCTQVIPVEGKVTSLSISHDQMHLLSCSRDNALKVIDLRINNIRQVFRAEGFKCGSDWTKAVFSPDKSYALVGSANGTLYLWNVESGKLETSLPGQHRASVNAVAWCFSGEYVVSADQGRKIVLWR</sequence>
<keyword evidence="7" id="KW-0653">Protein transport</keyword>
<dbReference type="InterPro" id="IPR036322">
    <property type="entry name" value="WD40_repeat_dom_sf"/>
</dbReference>
<dbReference type="PROSITE" id="PS00678">
    <property type="entry name" value="WD_REPEATS_1"/>
    <property type="match status" value="1"/>
</dbReference>
<evidence type="ECO:0000256" key="2">
    <source>
        <dbReference type="ARBA" id="ARBA00009271"/>
    </source>
</evidence>
<evidence type="ECO:0000256" key="5">
    <source>
        <dbReference type="ARBA" id="ARBA00022574"/>
    </source>
</evidence>
<keyword evidence="8" id="KW-0175">Coiled coil</keyword>
<dbReference type="InterPro" id="IPR020472">
    <property type="entry name" value="WD40_PAC1"/>
</dbReference>
<dbReference type="FunFam" id="2.130.10.10:FF:000199">
    <property type="entry name" value="autophagy-related protein 16-2 isoform X1"/>
    <property type="match status" value="1"/>
</dbReference>
<dbReference type="GO" id="GO:0015031">
    <property type="term" value="P:protein transport"/>
    <property type="evidence" value="ECO:0007669"/>
    <property type="project" value="UniProtKB-KW"/>
</dbReference>
<keyword evidence="4" id="KW-0963">Cytoplasm</keyword>
<feature type="repeat" description="WD" evidence="13">
    <location>
        <begin position="95"/>
        <end position="136"/>
    </location>
</feature>
<dbReference type="Gene3D" id="2.130.10.10">
    <property type="entry name" value="YVTN repeat-like/Quinoprotein amine dehydrogenase"/>
    <property type="match status" value="3"/>
</dbReference>
<keyword evidence="6" id="KW-0677">Repeat</keyword>
<comment type="function">
    <text evidence="9">May play a role in regulating epithelial homeostasis in an ATG16L1-dependent manner.</text>
</comment>
<dbReference type="GO" id="GO:0000045">
    <property type="term" value="P:autophagosome assembly"/>
    <property type="evidence" value="ECO:0007669"/>
    <property type="project" value="InterPro"/>
</dbReference>
<dbReference type="InterPro" id="IPR015943">
    <property type="entry name" value="WD40/YVTN_repeat-like_dom_sf"/>
</dbReference>
<evidence type="ECO:0000313" key="14">
    <source>
        <dbReference type="Ensembl" id="ENSSPUP00000024687.1"/>
    </source>
</evidence>
<dbReference type="OMA" id="ACVETKF"/>
<evidence type="ECO:0000256" key="13">
    <source>
        <dbReference type="PROSITE-ProRule" id="PRU00221"/>
    </source>
</evidence>